<evidence type="ECO:0008006" key="6">
    <source>
        <dbReference type="Google" id="ProtNLM"/>
    </source>
</evidence>
<feature type="transmembrane region" description="Helical" evidence="2">
    <location>
        <begin position="233"/>
        <end position="255"/>
    </location>
</feature>
<evidence type="ECO:0000256" key="3">
    <source>
        <dbReference type="SAM" id="SignalP"/>
    </source>
</evidence>
<evidence type="ECO:0000256" key="2">
    <source>
        <dbReference type="SAM" id="Phobius"/>
    </source>
</evidence>
<accession>A0ABY5VTD3</accession>
<dbReference type="RefSeq" id="WP_259858578.1">
    <property type="nucleotide sequence ID" value="NZ_BAAAST010000094.1"/>
</dbReference>
<keyword evidence="3" id="KW-0732">Signal</keyword>
<keyword evidence="5" id="KW-1185">Reference proteome</keyword>
<keyword evidence="2" id="KW-1133">Transmembrane helix</keyword>
<dbReference type="EMBL" id="CP073720">
    <property type="protein sequence ID" value="UWP80815.1"/>
    <property type="molecule type" value="Genomic_DNA"/>
</dbReference>
<dbReference type="Proteomes" id="UP001059617">
    <property type="component" value="Chromosome"/>
</dbReference>
<feature type="chain" id="PRO_5047076290" description="LPXTG-motif cell wall anchor domain-containing protein" evidence="3">
    <location>
        <begin position="28"/>
        <end position="268"/>
    </location>
</feature>
<feature type="region of interest" description="Disordered" evidence="1">
    <location>
        <begin position="162"/>
        <end position="199"/>
    </location>
</feature>
<protein>
    <recommendedName>
        <fullName evidence="6">LPXTG-motif cell wall anchor domain-containing protein</fullName>
    </recommendedName>
</protein>
<reference evidence="4" key="1">
    <citation type="submission" date="2021-04" db="EMBL/GenBank/DDBJ databases">
        <authorList>
            <person name="Hartkoorn R.C."/>
            <person name="Beaudoing E."/>
            <person name="Hot D."/>
        </authorList>
    </citation>
    <scope>NUCLEOTIDE SEQUENCE</scope>
    <source>
        <strain evidence="4">NRRL B-16292</strain>
    </source>
</reference>
<keyword evidence="2" id="KW-0812">Transmembrane</keyword>
<gene>
    <name evidence="4" type="ORF">Dfulv_37615</name>
</gene>
<feature type="signal peptide" evidence="3">
    <location>
        <begin position="1"/>
        <end position="27"/>
    </location>
</feature>
<reference evidence="4" key="2">
    <citation type="submission" date="2022-09" db="EMBL/GenBank/DDBJ databases">
        <title>Biosynthetic gene clusters of Dactylosporangioum fulvum.</title>
        <authorList>
            <person name="Caradec T."/>
        </authorList>
    </citation>
    <scope>NUCLEOTIDE SEQUENCE</scope>
    <source>
        <strain evidence="4">NRRL B-16292</strain>
    </source>
</reference>
<proteinExistence type="predicted"/>
<evidence type="ECO:0000313" key="5">
    <source>
        <dbReference type="Proteomes" id="UP001059617"/>
    </source>
</evidence>
<name>A0ABY5VTD3_9ACTN</name>
<evidence type="ECO:0000256" key="1">
    <source>
        <dbReference type="SAM" id="MobiDB-lite"/>
    </source>
</evidence>
<evidence type="ECO:0000313" key="4">
    <source>
        <dbReference type="EMBL" id="UWP80815.1"/>
    </source>
</evidence>
<organism evidence="4 5">
    <name type="scientific">Dactylosporangium fulvum</name>
    <dbReference type="NCBI Taxonomy" id="53359"/>
    <lineage>
        <taxon>Bacteria</taxon>
        <taxon>Bacillati</taxon>
        <taxon>Actinomycetota</taxon>
        <taxon>Actinomycetes</taxon>
        <taxon>Micromonosporales</taxon>
        <taxon>Micromonosporaceae</taxon>
        <taxon>Dactylosporangium</taxon>
    </lineage>
</organism>
<feature type="compositionally biased region" description="Polar residues" evidence="1">
    <location>
        <begin position="162"/>
        <end position="178"/>
    </location>
</feature>
<feature type="compositionally biased region" description="Low complexity" evidence="1">
    <location>
        <begin position="179"/>
        <end position="199"/>
    </location>
</feature>
<keyword evidence="2" id="KW-0472">Membrane</keyword>
<sequence>MRVAVLRAVMVAAAVLGSTIPAASALARLPNGSDFGVTVLDTTGALGEAVSVSYKITNNSKSWAYYSEVKIEVRSPSGTVLTDFDTAYPAGRCPVLKPKLLAQCSSTTQFPPEATVSLQFRITNTSAPATGVKGYVKVIVNGDPVTDNNLAMFTFRTVAGESTPTAGVSAPASTRSPTRSAGSPRPNSSSARPTASPTAMTEEFAAVTTDMATPMAEPADTTQARPASSAGGYVPWIGGSLFLVTLGTLGALLAWRRRRGSEPPAFHP</sequence>